<dbReference type="EMBL" id="CAKOGP040001836">
    <property type="protein sequence ID" value="CAJ1953588.1"/>
    <property type="molecule type" value="Genomic_DNA"/>
</dbReference>
<dbReference type="InterPro" id="IPR014825">
    <property type="entry name" value="DNA_alkylation"/>
</dbReference>
<comment type="caution">
    <text evidence="1">The sequence shown here is derived from an EMBL/GenBank/DDBJ whole genome shotgun (WGS) entry which is preliminary data.</text>
</comment>
<sequence length="211" mass="25396">MHKIQNKQKGAEMKKYLKDHFSCLGIQRPARNTIQKPWLAVIKADFQVDPWDLAWELWEQEHREFQHVAIDYMKTFPKKSYKKDDHIKIERFITSKSWWDTVDFLASHVAGNYFQNCPEMIESVITKWRHSDDMWLNRTSLLFQLRYKETTDFELLKGLVLQYLEVKEFFIQKAIGWSLRQYSRTNPDAVRDFIADLELSTVARREAIKYI</sequence>
<dbReference type="AlphaFoldDB" id="A0AAD2FUL3"/>
<dbReference type="SUPFAM" id="SSF48371">
    <property type="entry name" value="ARM repeat"/>
    <property type="match status" value="1"/>
</dbReference>
<dbReference type="InterPro" id="IPR016024">
    <property type="entry name" value="ARM-type_fold"/>
</dbReference>
<dbReference type="PANTHER" id="PTHR34070">
    <property type="entry name" value="ARMADILLO-TYPE FOLD"/>
    <property type="match status" value="1"/>
</dbReference>
<dbReference type="Gene3D" id="1.20.1660.10">
    <property type="entry name" value="Hypothetical protein (EF3068)"/>
    <property type="match status" value="1"/>
</dbReference>
<reference evidence="1" key="1">
    <citation type="submission" date="2023-08" db="EMBL/GenBank/DDBJ databases">
        <authorList>
            <person name="Audoor S."/>
            <person name="Bilcke G."/>
        </authorList>
    </citation>
    <scope>NUCLEOTIDE SEQUENCE</scope>
</reference>
<evidence type="ECO:0000313" key="1">
    <source>
        <dbReference type="EMBL" id="CAJ1953588.1"/>
    </source>
</evidence>
<dbReference type="PANTHER" id="PTHR34070:SF1">
    <property type="entry name" value="DNA ALKYLATION REPAIR PROTEIN"/>
    <property type="match status" value="1"/>
</dbReference>
<dbReference type="Gene3D" id="1.25.40.290">
    <property type="entry name" value="ARM repeat domains"/>
    <property type="match status" value="1"/>
</dbReference>
<organism evidence="1 2">
    <name type="scientific">Cylindrotheca closterium</name>
    <dbReference type="NCBI Taxonomy" id="2856"/>
    <lineage>
        <taxon>Eukaryota</taxon>
        <taxon>Sar</taxon>
        <taxon>Stramenopiles</taxon>
        <taxon>Ochrophyta</taxon>
        <taxon>Bacillariophyta</taxon>
        <taxon>Bacillariophyceae</taxon>
        <taxon>Bacillariophycidae</taxon>
        <taxon>Bacillariales</taxon>
        <taxon>Bacillariaceae</taxon>
        <taxon>Cylindrotheca</taxon>
    </lineage>
</organism>
<name>A0AAD2FUL3_9STRA</name>
<evidence type="ECO:0000313" key="2">
    <source>
        <dbReference type="Proteomes" id="UP001295423"/>
    </source>
</evidence>
<gene>
    <name evidence="1" type="ORF">CYCCA115_LOCUS14187</name>
</gene>
<evidence type="ECO:0008006" key="3">
    <source>
        <dbReference type="Google" id="ProtNLM"/>
    </source>
</evidence>
<accession>A0AAD2FUL3</accession>
<proteinExistence type="predicted"/>
<protein>
    <recommendedName>
        <fullName evidence="3">DNA alkylation repair enzyme</fullName>
    </recommendedName>
</protein>
<dbReference type="Pfam" id="PF08713">
    <property type="entry name" value="DNA_alkylation"/>
    <property type="match status" value="1"/>
</dbReference>
<keyword evidence="2" id="KW-1185">Reference proteome</keyword>
<dbReference type="CDD" id="cd07064">
    <property type="entry name" value="AlkD_like_1"/>
    <property type="match status" value="1"/>
</dbReference>
<dbReference type="Proteomes" id="UP001295423">
    <property type="component" value="Unassembled WGS sequence"/>
</dbReference>